<organism evidence="2 3">
    <name type="scientific">Candidatus Hepatoplasma crinochetorum Av</name>
    <dbReference type="NCBI Taxonomy" id="1427984"/>
    <lineage>
        <taxon>Bacteria</taxon>
        <taxon>Bacillati</taxon>
        <taxon>Mycoplasmatota</taxon>
        <taxon>Mollicutes</taxon>
        <taxon>Candidatus Hepatoplasmataceae</taxon>
        <taxon>Candidatus Hepatoplasma</taxon>
    </lineage>
</organism>
<feature type="domain" description="NIF system FeS cluster assembly NifU N-terminal" evidence="1">
    <location>
        <begin position="34"/>
        <end position="89"/>
    </location>
</feature>
<protein>
    <submittedName>
        <fullName evidence="2">SUF system FeS assembly protein, NifU family</fullName>
    </submittedName>
</protein>
<dbReference type="STRING" id="1427984.X271_00161"/>
<evidence type="ECO:0000259" key="1">
    <source>
        <dbReference type="Pfam" id="PF01592"/>
    </source>
</evidence>
<name>W8GS52_9MOLU</name>
<accession>W8GS52</accession>
<dbReference type="InterPro" id="IPR002871">
    <property type="entry name" value="NIF_FeS_clus_asmbl_NifU_N"/>
</dbReference>
<dbReference type="GO" id="GO:0016226">
    <property type="term" value="P:iron-sulfur cluster assembly"/>
    <property type="evidence" value="ECO:0007669"/>
    <property type="project" value="InterPro"/>
</dbReference>
<dbReference type="Gene3D" id="3.90.1010.10">
    <property type="match status" value="1"/>
</dbReference>
<proteinExistence type="predicted"/>
<dbReference type="GO" id="GO:0005506">
    <property type="term" value="F:iron ion binding"/>
    <property type="evidence" value="ECO:0007669"/>
    <property type="project" value="InterPro"/>
</dbReference>
<dbReference type="SUPFAM" id="SSF82649">
    <property type="entry name" value="SufE/NifU"/>
    <property type="match status" value="1"/>
</dbReference>
<reference evidence="2 3" key="1">
    <citation type="journal article" date="2014" name="Genome Biol. Evol.">
        <title>Phylogenomics of "Candidatus Hepatoplasma crinochetorum," a Lineage of Mollicutes Associated with Noninsect Arthropods.</title>
        <authorList>
            <person name="Leclercq S."/>
            <person name="Dittmer J."/>
            <person name="Bouchon D."/>
            <person name="Cordaux R."/>
        </authorList>
    </citation>
    <scope>NUCLEOTIDE SEQUENCE [LARGE SCALE GENOMIC DNA]</scope>
    <source>
        <strain evidence="2 3">Av</strain>
    </source>
</reference>
<gene>
    <name evidence="2" type="ORF">X271_00161</name>
</gene>
<dbReference type="KEGG" id="hcr:X271_00161"/>
<dbReference type="Pfam" id="PF01592">
    <property type="entry name" value="NifU_N"/>
    <property type="match status" value="1"/>
</dbReference>
<dbReference type="Proteomes" id="UP000019450">
    <property type="component" value="Chromosome"/>
</dbReference>
<dbReference type="AlphaFoldDB" id="W8GS52"/>
<sequence length="137" mass="15777">MDSSIQIKIRNVLSDFKFKNLEEKDFAKSSVYYLTNCADKIYVKANIKKNKIIKISWNGEGCSISFLSSELIARLINKKNVNEAKEILKKLKDFADNDISLPKGDIFDLLGFLKEHPIRKRCLLVAVNSYLLELNKF</sequence>
<dbReference type="HOGENOM" id="CLU_1861542_0_0_14"/>
<dbReference type="GO" id="GO:0051536">
    <property type="term" value="F:iron-sulfur cluster binding"/>
    <property type="evidence" value="ECO:0007669"/>
    <property type="project" value="InterPro"/>
</dbReference>
<keyword evidence="3" id="KW-1185">Reference proteome</keyword>
<dbReference type="EMBL" id="CP006932">
    <property type="protein sequence ID" value="AHK22270.1"/>
    <property type="molecule type" value="Genomic_DNA"/>
</dbReference>
<evidence type="ECO:0000313" key="3">
    <source>
        <dbReference type="Proteomes" id="UP000019450"/>
    </source>
</evidence>
<dbReference type="RefSeq" id="WP_025208571.1">
    <property type="nucleotide sequence ID" value="NZ_CP006932.1"/>
</dbReference>
<evidence type="ECO:0000313" key="2">
    <source>
        <dbReference type="EMBL" id="AHK22270.1"/>
    </source>
</evidence>